<dbReference type="Proteomes" id="UP001162060">
    <property type="component" value="Unassembled WGS sequence"/>
</dbReference>
<protein>
    <submittedName>
        <fullName evidence="1">Uncharacterized protein</fullName>
    </submittedName>
</protein>
<accession>A0AAV1UU55</accession>
<gene>
    <name evidence="1" type="ORF">PM001_LOCUS22050</name>
</gene>
<dbReference type="EMBL" id="CAKLBY020000226">
    <property type="protein sequence ID" value="CAK7936900.1"/>
    <property type="molecule type" value="Genomic_DNA"/>
</dbReference>
<organism evidence="1 2">
    <name type="scientific">Peronospora matthiolae</name>
    <dbReference type="NCBI Taxonomy" id="2874970"/>
    <lineage>
        <taxon>Eukaryota</taxon>
        <taxon>Sar</taxon>
        <taxon>Stramenopiles</taxon>
        <taxon>Oomycota</taxon>
        <taxon>Peronosporomycetes</taxon>
        <taxon>Peronosporales</taxon>
        <taxon>Peronosporaceae</taxon>
        <taxon>Peronospora</taxon>
    </lineage>
</organism>
<proteinExistence type="predicted"/>
<comment type="caution">
    <text evidence="1">The sequence shown here is derived from an EMBL/GenBank/DDBJ whole genome shotgun (WGS) entry which is preliminary data.</text>
</comment>
<reference evidence="1" key="1">
    <citation type="submission" date="2024-01" db="EMBL/GenBank/DDBJ databases">
        <authorList>
            <person name="Webb A."/>
        </authorList>
    </citation>
    <scope>NUCLEOTIDE SEQUENCE</scope>
    <source>
        <strain evidence="1">Pm1</strain>
    </source>
</reference>
<name>A0AAV1UU55_9STRA</name>
<sequence>MWDTERRKPRRGGKELELLGPGDANGMWDWHTMTHGLDVRHLQLEQVKLQCR</sequence>
<evidence type="ECO:0000313" key="2">
    <source>
        <dbReference type="Proteomes" id="UP001162060"/>
    </source>
</evidence>
<dbReference type="AlphaFoldDB" id="A0AAV1UU55"/>
<evidence type="ECO:0000313" key="1">
    <source>
        <dbReference type="EMBL" id="CAK7936900.1"/>
    </source>
</evidence>